<gene>
    <name evidence="2" type="ORF">C0V82_02590</name>
</gene>
<dbReference type="KEGG" id="ncb:C0V82_02590"/>
<dbReference type="EMBL" id="CP025611">
    <property type="protein sequence ID" value="AUN29259.1"/>
    <property type="molecule type" value="Genomic_DNA"/>
</dbReference>
<dbReference type="Gene3D" id="3.40.50.12230">
    <property type="match status" value="1"/>
</dbReference>
<evidence type="ECO:0000313" key="2">
    <source>
        <dbReference type="EMBL" id="AUN29259.1"/>
    </source>
</evidence>
<reference evidence="2 3" key="1">
    <citation type="submission" date="2017-12" db="EMBL/GenBank/DDBJ databases">
        <title>Genomes of bacteria within cyanobacterial aggregates.</title>
        <authorList>
            <person name="Cai H."/>
        </authorList>
    </citation>
    <scope>NUCLEOTIDE SEQUENCE [LARGE SCALE GENOMIC DNA]</scope>
    <source>
        <strain evidence="2 3">TH16</strain>
    </source>
</reference>
<feature type="domain" description="Formyl transferase N-terminal" evidence="1">
    <location>
        <begin position="70"/>
        <end position="142"/>
    </location>
</feature>
<dbReference type="AlphaFoldDB" id="A0A2K9N853"/>
<dbReference type="Proteomes" id="UP000234752">
    <property type="component" value="Chromosome eg_1"/>
</dbReference>
<evidence type="ECO:0000259" key="1">
    <source>
        <dbReference type="Pfam" id="PF00551"/>
    </source>
</evidence>
<dbReference type="SUPFAM" id="SSF53328">
    <property type="entry name" value="Formyltransferase"/>
    <property type="match status" value="1"/>
</dbReference>
<proteinExistence type="predicted"/>
<sequence>MKKPFALRRKAVADDRSLAAVVPDHLILATAAALAPSLAPLLPDATIVTSLQQLQTELVRHDGFAIRLASVGFAKRIPASLLAACHAGAVNFHAAPPDYPGSAANHLALYEGAALFGVTAHVMVPALDAGPILAFDAFPIPAGIGHRSLDELTWPALLRLVQRLGPCLRGTAPWPPAPALSWRGTARTRASVLALARVTAAMDAEERQRRWRAFHEGPDSILTFEQDDGDVIYKPGGRIRGWVDGIVNDAIHGWAYDPGRGPVILRVEVDGQPLSDLLANSFRGDVAAAGHGDGHCGFSIPLAAFPKDATLIEFLLPSDEWCRLPGGPAMLIPPGA</sequence>
<name>A0A2K9N853_9PROT</name>
<organism evidence="2 3">
    <name type="scientific">Niveispirillum cyanobacteriorum</name>
    <dbReference type="NCBI Taxonomy" id="1612173"/>
    <lineage>
        <taxon>Bacteria</taxon>
        <taxon>Pseudomonadati</taxon>
        <taxon>Pseudomonadota</taxon>
        <taxon>Alphaproteobacteria</taxon>
        <taxon>Rhodospirillales</taxon>
        <taxon>Azospirillaceae</taxon>
        <taxon>Niveispirillum</taxon>
    </lineage>
</organism>
<protein>
    <recommendedName>
        <fullName evidence="1">Formyl transferase N-terminal domain-containing protein</fullName>
    </recommendedName>
</protein>
<dbReference type="InterPro" id="IPR002376">
    <property type="entry name" value="Formyl_transf_N"/>
</dbReference>
<evidence type="ECO:0000313" key="3">
    <source>
        <dbReference type="Proteomes" id="UP000234752"/>
    </source>
</evidence>
<dbReference type="InterPro" id="IPR036477">
    <property type="entry name" value="Formyl_transf_N_sf"/>
</dbReference>
<accession>A0A2K9N853</accession>
<dbReference type="Pfam" id="PF00551">
    <property type="entry name" value="Formyl_trans_N"/>
    <property type="match status" value="1"/>
</dbReference>
<keyword evidence="3" id="KW-1185">Reference proteome</keyword>